<name>A0A8S5QRB9_9CAUD</name>
<protein>
    <submittedName>
        <fullName evidence="1">Uncharacterized protein</fullName>
    </submittedName>
</protein>
<proteinExistence type="predicted"/>
<evidence type="ECO:0000313" key="1">
    <source>
        <dbReference type="EMBL" id="DAE21363.1"/>
    </source>
</evidence>
<reference evidence="1" key="1">
    <citation type="journal article" date="2021" name="Proc. Natl. Acad. Sci. U.S.A.">
        <title>A Catalog of Tens of Thousands of Viruses from Human Metagenomes Reveals Hidden Associations with Chronic Diseases.</title>
        <authorList>
            <person name="Tisza M.J."/>
            <person name="Buck C.B."/>
        </authorList>
    </citation>
    <scope>NUCLEOTIDE SEQUENCE</scope>
    <source>
        <strain evidence="1">CtE6L85</strain>
    </source>
</reference>
<accession>A0A8S5QRB9</accession>
<sequence>MKKLFVSDYVGFDESATKATLYSFDSEEECREFLELSHDERCQVFNVFDESDNYGVLPGAAYHTYEFAVVGGILTMYDTLALNV</sequence>
<dbReference type="EMBL" id="BK015711">
    <property type="protein sequence ID" value="DAE21363.1"/>
    <property type="molecule type" value="Genomic_DNA"/>
</dbReference>
<organism evidence="1">
    <name type="scientific">Siphoviridae sp. ctE6L85</name>
    <dbReference type="NCBI Taxonomy" id="2826202"/>
    <lineage>
        <taxon>Viruses</taxon>
        <taxon>Duplodnaviria</taxon>
        <taxon>Heunggongvirae</taxon>
        <taxon>Uroviricota</taxon>
        <taxon>Caudoviricetes</taxon>
    </lineage>
</organism>